<dbReference type="SMART" id="SM00213">
    <property type="entry name" value="UBQ"/>
    <property type="match status" value="1"/>
</dbReference>
<evidence type="ECO:0000256" key="10">
    <source>
        <dbReference type="ARBA" id="ARBA00023242"/>
    </source>
</evidence>
<keyword evidence="7" id="KW-0833">Ubl conjugation pathway</keyword>
<dbReference type="GO" id="GO:0016567">
    <property type="term" value="P:protein ubiquitination"/>
    <property type="evidence" value="ECO:0007669"/>
    <property type="project" value="TreeGrafter"/>
</dbReference>
<keyword evidence="10 13" id="KW-0539">Nucleus</keyword>
<dbReference type="EC" id="2.3.2.27" evidence="3"/>
<dbReference type="PANTHER" id="PTHR14140:SF45">
    <property type="entry name" value="RING-TYPE E3 UBIQUITIN TRANSFERASE"/>
    <property type="match status" value="1"/>
</dbReference>
<dbReference type="SUPFAM" id="SSF88697">
    <property type="entry name" value="PUA domain-like"/>
    <property type="match status" value="1"/>
</dbReference>
<feature type="domain" description="Ubiquitin-like" evidence="16">
    <location>
        <begin position="1"/>
        <end position="77"/>
    </location>
</feature>
<evidence type="ECO:0000256" key="4">
    <source>
        <dbReference type="ARBA" id="ARBA00022679"/>
    </source>
</evidence>
<dbReference type="Gene3D" id="3.30.40.10">
    <property type="entry name" value="Zinc/RING finger domain, C3HC4 (zinc finger)"/>
    <property type="match status" value="1"/>
</dbReference>
<dbReference type="InterPro" id="IPR027370">
    <property type="entry name" value="Znf-RING_euk"/>
</dbReference>
<dbReference type="Pfam" id="PF02182">
    <property type="entry name" value="SAD_SRA"/>
    <property type="match status" value="1"/>
</dbReference>
<dbReference type="InterPro" id="IPR029071">
    <property type="entry name" value="Ubiquitin-like_domsf"/>
</dbReference>
<feature type="region of interest" description="Disordered" evidence="14">
    <location>
        <begin position="160"/>
        <end position="215"/>
    </location>
</feature>
<evidence type="ECO:0000259" key="17">
    <source>
        <dbReference type="PROSITE" id="PS50089"/>
    </source>
</evidence>
<evidence type="ECO:0000256" key="8">
    <source>
        <dbReference type="ARBA" id="ARBA00022833"/>
    </source>
</evidence>
<evidence type="ECO:0000256" key="5">
    <source>
        <dbReference type="ARBA" id="ARBA00022723"/>
    </source>
</evidence>
<dbReference type="Gene3D" id="2.30.30.140">
    <property type="match status" value="1"/>
</dbReference>
<keyword evidence="8" id="KW-0862">Zinc</keyword>
<dbReference type="PROSITE" id="PS00518">
    <property type="entry name" value="ZF_RING_1"/>
    <property type="match status" value="1"/>
</dbReference>
<feature type="compositionally biased region" description="Basic and acidic residues" evidence="14">
    <location>
        <begin position="206"/>
        <end position="215"/>
    </location>
</feature>
<dbReference type="GO" id="GO:0061630">
    <property type="term" value="F:ubiquitin protein ligase activity"/>
    <property type="evidence" value="ECO:0007669"/>
    <property type="project" value="UniProtKB-EC"/>
</dbReference>
<dbReference type="InterPro" id="IPR036987">
    <property type="entry name" value="SRA-YDG_sf"/>
</dbReference>
<evidence type="ECO:0000256" key="13">
    <source>
        <dbReference type="PROSITE-ProRule" id="PRU00358"/>
    </source>
</evidence>
<feature type="compositionally biased region" description="Basic residues" evidence="14">
    <location>
        <begin position="659"/>
        <end position="673"/>
    </location>
</feature>
<dbReference type="InterPro" id="IPR000626">
    <property type="entry name" value="Ubiquitin-like_dom"/>
</dbReference>
<dbReference type="Gene3D" id="3.10.20.90">
    <property type="entry name" value="Phosphatidylinositol 3-kinase Catalytic Subunit, Chain A, domain 1"/>
    <property type="match status" value="1"/>
</dbReference>
<feature type="domain" description="YDG" evidence="18">
    <location>
        <begin position="462"/>
        <end position="626"/>
    </location>
</feature>
<dbReference type="InterPro" id="IPR001841">
    <property type="entry name" value="Znf_RING"/>
</dbReference>
<dbReference type="GO" id="GO:0003677">
    <property type="term" value="F:DNA binding"/>
    <property type="evidence" value="ECO:0007669"/>
    <property type="project" value="UniProtKB-KW"/>
</dbReference>
<keyword evidence="5" id="KW-0479">Metal-binding</keyword>
<feature type="compositionally biased region" description="Polar residues" evidence="14">
    <location>
        <begin position="93"/>
        <end position="108"/>
    </location>
</feature>
<dbReference type="InterPro" id="IPR001965">
    <property type="entry name" value="Znf_PHD"/>
</dbReference>
<keyword evidence="6 12" id="KW-0863">Zinc-finger</keyword>
<dbReference type="SMART" id="SM00466">
    <property type="entry name" value="SRA"/>
    <property type="match status" value="1"/>
</dbReference>
<dbReference type="Pfam" id="PF12148">
    <property type="entry name" value="TTD"/>
    <property type="match status" value="1"/>
</dbReference>
<dbReference type="CDD" id="cd20388">
    <property type="entry name" value="Tudor_UHRF_rpt2"/>
    <property type="match status" value="1"/>
</dbReference>
<evidence type="ECO:0000313" key="20">
    <source>
        <dbReference type="Proteomes" id="UP001314205"/>
    </source>
</evidence>
<dbReference type="InterPro" id="IPR019787">
    <property type="entry name" value="Znf_PHD-finger"/>
</dbReference>
<evidence type="ECO:0000256" key="12">
    <source>
        <dbReference type="PROSITE-ProRule" id="PRU00175"/>
    </source>
</evidence>
<comment type="subcellular location">
    <subcellularLocation>
        <location evidence="13">Nucleus</location>
    </subcellularLocation>
</comment>
<feature type="domain" description="RING-type" evidence="17">
    <location>
        <begin position="786"/>
        <end position="826"/>
    </location>
</feature>
<dbReference type="CDD" id="cd15543">
    <property type="entry name" value="PHD_RSF1"/>
    <property type="match status" value="1"/>
</dbReference>
<evidence type="ECO:0000256" key="6">
    <source>
        <dbReference type="ARBA" id="ARBA00022771"/>
    </source>
</evidence>
<dbReference type="InterPro" id="IPR019956">
    <property type="entry name" value="Ubiquitin_dom"/>
</dbReference>
<evidence type="ECO:0000256" key="3">
    <source>
        <dbReference type="ARBA" id="ARBA00012483"/>
    </source>
</evidence>
<protein>
    <recommendedName>
        <fullName evidence="3">RING-type E3 ubiquitin transferase</fullName>
        <ecNumber evidence="3">2.3.2.27</ecNumber>
    </recommendedName>
</protein>
<feature type="domain" description="PHD-type" evidence="15">
    <location>
        <begin position="350"/>
        <end position="416"/>
    </location>
</feature>
<dbReference type="SUPFAM" id="SSF57850">
    <property type="entry name" value="RING/U-box"/>
    <property type="match status" value="1"/>
</dbReference>
<dbReference type="InterPro" id="IPR011011">
    <property type="entry name" value="Znf_FYVE_PHD"/>
</dbReference>
<comment type="catalytic activity">
    <reaction evidence="1">
        <text>S-ubiquitinyl-[E2 ubiquitin-conjugating enzyme]-L-cysteine + [acceptor protein]-L-lysine = [E2 ubiquitin-conjugating enzyme]-L-cysteine + N(6)-ubiquitinyl-[acceptor protein]-L-lysine.</text>
        <dbReference type="EC" id="2.3.2.27"/>
    </reaction>
</comment>
<feature type="compositionally biased region" description="Acidic residues" evidence="14">
    <location>
        <begin position="171"/>
        <end position="183"/>
    </location>
</feature>
<evidence type="ECO:0000259" key="18">
    <source>
        <dbReference type="PROSITE" id="PS51015"/>
    </source>
</evidence>
<evidence type="ECO:0000256" key="9">
    <source>
        <dbReference type="ARBA" id="ARBA00023125"/>
    </source>
</evidence>
<comment type="pathway">
    <text evidence="2">Protein modification; protein ubiquitination.</text>
</comment>
<dbReference type="AlphaFoldDB" id="A0AAV1L1R6"/>
<evidence type="ECO:0000313" key="19">
    <source>
        <dbReference type="EMBL" id="CAK1588009.1"/>
    </source>
</evidence>
<keyword evidence="11" id="KW-0131">Cell cycle</keyword>
<dbReference type="Gene3D" id="2.30.30.1150">
    <property type="match status" value="1"/>
</dbReference>
<dbReference type="GO" id="GO:0044027">
    <property type="term" value="P:negative regulation of gene expression via chromosomal CpG island methylation"/>
    <property type="evidence" value="ECO:0007669"/>
    <property type="project" value="TreeGrafter"/>
</dbReference>
<feature type="compositionally biased region" description="Basic and acidic residues" evidence="14">
    <location>
        <begin position="160"/>
        <end position="170"/>
    </location>
</feature>
<dbReference type="Proteomes" id="UP001314205">
    <property type="component" value="Unassembled WGS sequence"/>
</dbReference>
<dbReference type="PROSITE" id="PS50089">
    <property type="entry name" value="ZF_RING_2"/>
    <property type="match status" value="1"/>
</dbReference>
<dbReference type="GO" id="GO:0008270">
    <property type="term" value="F:zinc ion binding"/>
    <property type="evidence" value="ECO:0007669"/>
    <property type="project" value="UniProtKB-KW"/>
</dbReference>
<keyword evidence="9" id="KW-0238">DNA-binding</keyword>
<evidence type="ECO:0000256" key="11">
    <source>
        <dbReference type="ARBA" id="ARBA00023306"/>
    </source>
</evidence>
<comment type="caution">
    <text evidence="19">The sequence shown here is derived from an EMBL/GenBank/DDBJ whole genome shotgun (WGS) entry which is preliminary data.</text>
</comment>
<dbReference type="EMBL" id="CAVLGL010000082">
    <property type="protein sequence ID" value="CAK1588009.1"/>
    <property type="molecule type" value="Genomic_DNA"/>
</dbReference>
<dbReference type="InterPro" id="IPR017907">
    <property type="entry name" value="Znf_RING_CS"/>
</dbReference>
<dbReference type="SUPFAM" id="SSF57903">
    <property type="entry name" value="FYVE/PHD zinc finger"/>
    <property type="match status" value="1"/>
</dbReference>
<organism evidence="19 20">
    <name type="scientific">Parnassius mnemosyne</name>
    <name type="common">clouded apollo</name>
    <dbReference type="NCBI Taxonomy" id="213953"/>
    <lineage>
        <taxon>Eukaryota</taxon>
        <taxon>Metazoa</taxon>
        <taxon>Ecdysozoa</taxon>
        <taxon>Arthropoda</taxon>
        <taxon>Hexapoda</taxon>
        <taxon>Insecta</taxon>
        <taxon>Pterygota</taxon>
        <taxon>Neoptera</taxon>
        <taxon>Endopterygota</taxon>
        <taxon>Lepidoptera</taxon>
        <taxon>Glossata</taxon>
        <taxon>Ditrysia</taxon>
        <taxon>Papilionoidea</taxon>
        <taxon>Papilionidae</taxon>
        <taxon>Parnassiinae</taxon>
        <taxon>Parnassini</taxon>
        <taxon>Parnassius</taxon>
        <taxon>Driopa</taxon>
    </lineage>
</organism>
<dbReference type="Pfam" id="PF13445">
    <property type="entry name" value="zf-RING_UBOX"/>
    <property type="match status" value="1"/>
</dbReference>
<evidence type="ECO:0000259" key="16">
    <source>
        <dbReference type="PROSITE" id="PS50053"/>
    </source>
</evidence>
<reference evidence="19 20" key="1">
    <citation type="submission" date="2023-11" db="EMBL/GenBank/DDBJ databases">
        <authorList>
            <person name="Hedman E."/>
            <person name="Englund M."/>
            <person name="Stromberg M."/>
            <person name="Nyberg Akerstrom W."/>
            <person name="Nylinder S."/>
            <person name="Jareborg N."/>
            <person name="Kallberg Y."/>
            <person name="Kronander E."/>
        </authorList>
    </citation>
    <scope>NUCLEOTIDE SEQUENCE [LARGE SCALE GENOMIC DNA]</scope>
</reference>
<dbReference type="InterPro" id="IPR003105">
    <property type="entry name" value="SRA_YDG"/>
</dbReference>
<dbReference type="Pfam" id="PF00240">
    <property type="entry name" value="ubiquitin"/>
    <property type="match status" value="1"/>
</dbReference>
<proteinExistence type="predicted"/>
<evidence type="ECO:0000256" key="2">
    <source>
        <dbReference type="ARBA" id="ARBA00004906"/>
    </source>
</evidence>
<dbReference type="PROSITE" id="PS50053">
    <property type="entry name" value="UBIQUITIN_2"/>
    <property type="match status" value="1"/>
</dbReference>
<feature type="region of interest" description="Disordered" evidence="14">
    <location>
        <begin position="79"/>
        <end position="108"/>
    </location>
</feature>
<feature type="compositionally biased region" description="Basic and acidic residues" evidence="14">
    <location>
        <begin position="737"/>
        <end position="748"/>
    </location>
</feature>
<accession>A0AAV1L1R6</accession>
<sequence length="856" mass="96113">MHVRVRTFGKPDTIVVVESKLTKIEQFRKIVKEKFDVDPKLQRLFYGGKLLEDGYTFHDYNIKLNDVIQLMVKLQPNDGSVKEKAQISDKSLEQSNETNSEKNSYNDAESNFYELGDLVDMKDREQGSWLEGKVVRIVYDPEANPIIDPGEAGTQIEKKVTETNSGKESDLENEPPNEKEDEESPKSKKKGIAKYFTQSPRAKRPIGKDSTKAENSGRKTIELLYKIQLDNDEEDSDLYCKQSEIRPRARTVIDTNDLKVGQKVMLNYNTDEPLEKGYWYDFKVDEIKKLRSSYELVGTLYLGADSVPQNETKVKVHDKIFAIEEVIPVDQRSEDQKKMMKTQPDKRSQPLNCLTCRDNEDAPCKECGCCVCLGKESPEMIVLCDECDRGYHMRCLVPALARLPEGDWYCPECARDPAAVVAPGARQQRRKQAPAAGTRDWGRGMACVGKTKTCAMPANHFGPIPGIEVGMCWRFRIQLSESGVHRPPVSGIHGRDVEGAYSIVLSGGYEDDVDNGYEFTYTGSGGRDLSGNKRTAEQSCDQTLTRENKALARNCAAEVSAGGGDAGAAWRQGRPVRVVRSYKMLKHFPKYAPLEGIRYDGIYKVVKYYPEKGLSGFIVWKYLLRRDDPSPAPWEPGAKHYPIIYPDGYLEAEAEKKALKEKKSKSTKGNKKRALQESNQSTESEPDATPPNKKRKTSPEKRSSSKSLKKGSNGTPKKTIPSIFNVKSPKSNNTTQKDTESTLSPEEKEAVESDTLNCKLWEECIAMCHSGGKKEFVEHVTQVFLCIICQEVAVNPVTTPCLHNFCMACLKLAYKSTESQSCPCCRQSLAKFEPQVNEPLRTALRTVMPGYDAGKK</sequence>
<dbReference type="InterPro" id="IPR013083">
    <property type="entry name" value="Znf_RING/FYVE/PHD"/>
</dbReference>
<dbReference type="PANTHER" id="PTHR14140">
    <property type="entry name" value="E3 UBIQUITIN-PROTEIN LIGASE UHRF-RELATED"/>
    <property type="match status" value="1"/>
</dbReference>
<evidence type="ECO:0000259" key="15">
    <source>
        <dbReference type="PROSITE" id="PS50016"/>
    </source>
</evidence>
<dbReference type="SMART" id="SM00249">
    <property type="entry name" value="PHD"/>
    <property type="match status" value="1"/>
</dbReference>
<name>A0AAV1L1R6_9NEOP</name>
<dbReference type="SMART" id="SM00184">
    <property type="entry name" value="RING"/>
    <property type="match status" value="2"/>
</dbReference>
<dbReference type="PROSITE" id="PS51015">
    <property type="entry name" value="YDG"/>
    <property type="match status" value="1"/>
</dbReference>
<gene>
    <name evidence="19" type="ORF">PARMNEM_LOCUS8702</name>
</gene>
<keyword evidence="20" id="KW-1185">Reference proteome</keyword>
<evidence type="ECO:0000256" key="1">
    <source>
        <dbReference type="ARBA" id="ARBA00000900"/>
    </source>
</evidence>
<dbReference type="CDD" id="cd01797">
    <property type="entry name" value="Ubl_UHRF"/>
    <property type="match status" value="1"/>
</dbReference>
<dbReference type="GO" id="GO:0005634">
    <property type="term" value="C:nucleus"/>
    <property type="evidence" value="ECO:0007669"/>
    <property type="project" value="UniProtKB-SubCell"/>
</dbReference>
<feature type="region of interest" description="Disordered" evidence="14">
    <location>
        <begin position="657"/>
        <end position="748"/>
    </location>
</feature>
<dbReference type="PROSITE" id="PS50016">
    <property type="entry name" value="ZF_PHD_2"/>
    <property type="match status" value="1"/>
</dbReference>
<evidence type="ECO:0000256" key="7">
    <source>
        <dbReference type="ARBA" id="ARBA00022786"/>
    </source>
</evidence>
<keyword evidence="4" id="KW-0808">Transferase</keyword>
<dbReference type="InterPro" id="IPR021991">
    <property type="entry name" value="TTD_dom"/>
</dbReference>
<dbReference type="PRINTS" id="PR00348">
    <property type="entry name" value="UBIQUITIN"/>
</dbReference>
<dbReference type="SUPFAM" id="SSF54236">
    <property type="entry name" value="Ubiquitin-like"/>
    <property type="match status" value="1"/>
</dbReference>
<evidence type="ECO:0000256" key="14">
    <source>
        <dbReference type="SAM" id="MobiDB-lite"/>
    </source>
</evidence>
<dbReference type="Pfam" id="PF00628">
    <property type="entry name" value="PHD"/>
    <property type="match status" value="1"/>
</dbReference>
<dbReference type="InterPro" id="IPR045134">
    <property type="entry name" value="UHRF1/2-like"/>
</dbReference>
<feature type="compositionally biased region" description="Basic and acidic residues" evidence="14">
    <location>
        <begin position="80"/>
        <end position="92"/>
    </location>
</feature>
<dbReference type="Gene3D" id="2.30.280.10">
    <property type="entry name" value="SRA-YDG"/>
    <property type="match status" value="1"/>
</dbReference>
<dbReference type="InterPro" id="IPR015947">
    <property type="entry name" value="PUA-like_sf"/>
</dbReference>